<evidence type="ECO:0000256" key="2">
    <source>
        <dbReference type="ARBA" id="ARBA00008685"/>
    </source>
</evidence>
<dbReference type="Proteomes" id="UP001652700">
    <property type="component" value="Unplaced"/>
</dbReference>
<evidence type="ECO:0000256" key="4">
    <source>
        <dbReference type="ARBA" id="ARBA00022475"/>
    </source>
</evidence>
<evidence type="ECO:0000256" key="9">
    <source>
        <dbReference type="ARBA" id="ARBA00023136"/>
    </source>
</evidence>
<keyword evidence="21" id="KW-1185">Reference proteome</keyword>
<evidence type="ECO:0000256" key="6">
    <source>
        <dbReference type="ARBA" id="ARBA00022989"/>
    </source>
</evidence>
<feature type="domain" description="Ionotropic glutamate receptor L-glutamate and glycine-binding" evidence="19">
    <location>
        <begin position="437"/>
        <end position="503"/>
    </location>
</feature>
<evidence type="ECO:0000313" key="20">
    <source>
        <dbReference type="EnsemblMetazoa" id="XP_050502841.1"/>
    </source>
</evidence>
<keyword evidence="10" id="KW-0675">Receptor</keyword>
<dbReference type="Gene3D" id="1.10.287.70">
    <property type="match status" value="1"/>
</dbReference>
<evidence type="ECO:0000259" key="19">
    <source>
        <dbReference type="SMART" id="SM00918"/>
    </source>
</evidence>
<evidence type="ECO:0000256" key="12">
    <source>
        <dbReference type="ARBA" id="ARBA00023257"/>
    </source>
</evidence>
<evidence type="ECO:0000256" key="15">
    <source>
        <dbReference type="ARBA" id="ARBA00034100"/>
    </source>
</evidence>
<dbReference type="SUPFAM" id="SSF53822">
    <property type="entry name" value="Periplasmic binding protein-like I"/>
    <property type="match status" value="1"/>
</dbReference>
<dbReference type="SUPFAM" id="SSF53850">
    <property type="entry name" value="Periplasmic binding protein-like II"/>
    <property type="match status" value="1"/>
</dbReference>
<dbReference type="GeneID" id="114336187"/>
<evidence type="ECO:0000256" key="5">
    <source>
        <dbReference type="ARBA" id="ARBA00022692"/>
    </source>
</evidence>
<keyword evidence="9 16" id="KW-0472">Membrane</keyword>
<reference evidence="20" key="1">
    <citation type="submission" date="2025-05" db="UniProtKB">
        <authorList>
            <consortium name="EnsemblMetazoa"/>
        </authorList>
    </citation>
    <scope>IDENTIFICATION</scope>
</reference>
<comment type="subcellular location">
    <subcellularLocation>
        <location evidence="1">Cell membrane</location>
        <topology evidence="1">Multi-pass membrane protein</topology>
    </subcellularLocation>
    <subcellularLocation>
        <location evidence="15">Postsynaptic cell membrane</location>
    </subcellularLocation>
</comment>
<evidence type="ECO:0000256" key="8">
    <source>
        <dbReference type="ARBA" id="ARBA00023065"/>
    </source>
</evidence>
<accession>A0ABM5JY27</accession>
<name>A0ABM5JY27_DIAVI</name>
<dbReference type="InterPro" id="IPR015683">
    <property type="entry name" value="Ionotropic_Glu_rcpt"/>
</dbReference>
<dbReference type="SMART" id="SM00079">
    <property type="entry name" value="PBPe"/>
    <property type="match status" value="1"/>
</dbReference>
<evidence type="ECO:0000256" key="3">
    <source>
        <dbReference type="ARBA" id="ARBA00022448"/>
    </source>
</evidence>
<feature type="transmembrane region" description="Helical" evidence="16">
    <location>
        <begin position="559"/>
        <end position="577"/>
    </location>
</feature>
<dbReference type="SUPFAM" id="SSF81324">
    <property type="entry name" value="Voltage-gated potassium channels"/>
    <property type="match status" value="1"/>
</dbReference>
<dbReference type="SMART" id="SM00918">
    <property type="entry name" value="Lig_chan-Glu_bd"/>
    <property type="match status" value="1"/>
</dbReference>
<dbReference type="Gene3D" id="3.40.190.10">
    <property type="entry name" value="Periplasmic binding protein-like II"/>
    <property type="match status" value="2"/>
</dbReference>
<dbReference type="PROSITE" id="PS51257">
    <property type="entry name" value="PROKAR_LIPOPROTEIN"/>
    <property type="match status" value="1"/>
</dbReference>
<evidence type="ECO:0000259" key="18">
    <source>
        <dbReference type="SMART" id="SM00079"/>
    </source>
</evidence>
<keyword evidence="13" id="KW-1071">Ligand-gated ion channel</keyword>
<proteinExistence type="inferred from homology"/>
<keyword evidence="8" id="KW-0406">Ion transport</keyword>
<dbReference type="PANTHER" id="PTHR18966">
    <property type="entry name" value="IONOTROPIC GLUTAMATE RECEPTOR"/>
    <property type="match status" value="1"/>
</dbReference>
<keyword evidence="17" id="KW-0732">Signal</keyword>
<evidence type="ECO:0000256" key="16">
    <source>
        <dbReference type="SAM" id="Phobius"/>
    </source>
</evidence>
<dbReference type="Pfam" id="PF01094">
    <property type="entry name" value="ANF_receptor"/>
    <property type="match status" value="1"/>
</dbReference>
<keyword evidence="7" id="KW-0770">Synapse</keyword>
<evidence type="ECO:0000256" key="17">
    <source>
        <dbReference type="SAM" id="SignalP"/>
    </source>
</evidence>
<keyword evidence="6 16" id="KW-1133">Transmembrane helix</keyword>
<keyword evidence="12" id="KW-0628">Postsynaptic cell membrane</keyword>
<dbReference type="Pfam" id="PF00060">
    <property type="entry name" value="Lig_chan"/>
    <property type="match status" value="1"/>
</dbReference>
<evidence type="ECO:0000256" key="10">
    <source>
        <dbReference type="ARBA" id="ARBA00023170"/>
    </source>
</evidence>
<dbReference type="InterPro" id="IPR028082">
    <property type="entry name" value="Peripla_BP_I"/>
</dbReference>
<feature type="signal peptide" evidence="17">
    <location>
        <begin position="1"/>
        <end position="23"/>
    </location>
</feature>
<keyword evidence="5 16" id="KW-0812">Transmembrane</keyword>
<organism evidence="20 21">
    <name type="scientific">Diabrotica virgifera virgifera</name>
    <name type="common">western corn rootworm</name>
    <dbReference type="NCBI Taxonomy" id="50390"/>
    <lineage>
        <taxon>Eukaryota</taxon>
        <taxon>Metazoa</taxon>
        <taxon>Ecdysozoa</taxon>
        <taxon>Arthropoda</taxon>
        <taxon>Hexapoda</taxon>
        <taxon>Insecta</taxon>
        <taxon>Pterygota</taxon>
        <taxon>Neoptera</taxon>
        <taxon>Endopterygota</taxon>
        <taxon>Coleoptera</taxon>
        <taxon>Polyphaga</taxon>
        <taxon>Cucujiformia</taxon>
        <taxon>Chrysomeloidea</taxon>
        <taxon>Chrysomelidae</taxon>
        <taxon>Galerucinae</taxon>
        <taxon>Diabroticina</taxon>
        <taxon>Diabroticites</taxon>
        <taxon>Diabrotica</taxon>
    </lineage>
</organism>
<feature type="transmembrane region" description="Helical" evidence="16">
    <location>
        <begin position="827"/>
        <end position="848"/>
    </location>
</feature>
<evidence type="ECO:0000256" key="13">
    <source>
        <dbReference type="ARBA" id="ARBA00023286"/>
    </source>
</evidence>
<evidence type="ECO:0000256" key="14">
    <source>
        <dbReference type="ARBA" id="ARBA00023303"/>
    </source>
</evidence>
<dbReference type="EnsemblMetazoa" id="XM_050646884.1">
    <property type="protein sequence ID" value="XP_050502841.1"/>
    <property type="gene ID" value="LOC114336187"/>
</dbReference>
<evidence type="ECO:0000256" key="11">
    <source>
        <dbReference type="ARBA" id="ARBA00023180"/>
    </source>
</evidence>
<comment type="similarity">
    <text evidence="2">Belongs to the glutamate-gated ion channel (TC 1.A.10.1) family.</text>
</comment>
<evidence type="ECO:0000313" key="21">
    <source>
        <dbReference type="Proteomes" id="UP001652700"/>
    </source>
</evidence>
<keyword evidence="14" id="KW-0407">Ion channel</keyword>
<evidence type="ECO:0000256" key="1">
    <source>
        <dbReference type="ARBA" id="ARBA00004651"/>
    </source>
</evidence>
<dbReference type="InterPro" id="IPR019594">
    <property type="entry name" value="Glu/Gly-bd"/>
</dbReference>
<dbReference type="PRINTS" id="PR00177">
    <property type="entry name" value="NMDARECEPTOR"/>
</dbReference>
<evidence type="ECO:0000256" key="7">
    <source>
        <dbReference type="ARBA" id="ARBA00023018"/>
    </source>
</evidence>
<sequence>MAKTMILSVFLITSCFLFNYVTCAKTVVTIGVLLEDLTSQITIPLNSTIYKKNMFDQRAYFSTKIMKVSGTDDFEASQTLCNMLQSDMGVVAIYSDAVKSVPILESTCTNFEIPFISTSWRNPSASKKDTTETEARALLNFFPEAELYSKGLAEIVRSLQWKSFIIIYESEEGLVRMQEILKLQELSPESRKNNILVMQLGPGPDYRPILKKIRNTTEENIILDCQNENILAVLSQAKSVGMLTLHNRYFLTSLDAHTIDFSVLNTTANITTIRLHDPKSDDFLNTIHRWELTEFENHNKRIPLDPLSIKTETVLFHDAILLLTDTINALTIKPGISNKPLLCNGTDISEHGFILRKYTQINKPSLTLTGPIKFNDEGERIDFNIHVIDIIDDSVIATWYSSNETLYLARDYNQTIDAAILNLQKITVIVSSRIGEPYLRYRNVSYEGEVLTGNNRYEGYSMDLIAGIAKIIGFNFQFELTEKYGNWDASEKRWNGLVGEIIEKRAHLAICDLTITPERREVVDFSMPFMTLGISILHKAPTKEDVNIFGFLDPFSPIVWIYTATLYLVISIVLFFISRMTPGDWENPHPCEDNPEELENIWDIRNCLWLTLGSIMTQGCDILPKGISSRLAVGMWWFFSLIMTSSYTANLAAFLTKANLEPPIDGAEALAKQTKIKYGCLAGGATESFFKNSNFTTYQRMWMNMIQAKPSVFEDTNPDGVYRVQNTKNNLYAFLMESTQIEYEVETKCNLKQIGGTLDSKSFGIAMPMNSPYRSAINRAVLKMQEAGDLGELKTKWWKTKRLEKSCEGTGDEGDSLKLGLANVGGVFLVLGIGIGLSCAFAILEFLWNCRNVSVEEHIPYMEALKVELKFACNIFITRKRVKPLLSENNSSENSDKGDEKNDNKNMFQSMLRSIGSNLNINSS</sequence>
<dbReference type="Gene3D" id="3.40.50.2300">
    <property type="match status" value="2"/>
</dbReference>
<keyword evidence="3" id="KW-0813">Transport</keyword>
<keyword evidence="4" id="KW-1003">Cell membrane</keyword>
<feature type="domain" description="Ionotropic glutamate receptor C-terminal" evidence="18">
    <location>
        <begin position="427"/>
        <end position="800"/>
    </location>
</feature>
<dbReference type="RefSeq" id="XP_050502841.1">
    <property type="nucleotide sequence ID" value="XM_050646884.1"/>
</dbReference>
<protein>
    <recommendedName>
        <fullName evidence="22">Glutamate receptor ionotropic, kainate 2-like</fullName>
    </recommendedName>
</protein>
<dbReference type="InterPro" id="IPR001320">
    <property type="entry name" value="Iontro_rcpt_C"/>
</dbReference>
<keyword evidence="11" id="KW-0325">Glycoprotein</keyword>
<dbReference type="Pfam" id="PF10613">
    <property type="entry name" value="Lig_chan-Glu_bd"/>
    <property type="match status" value="1"/>
</dbReference>
<dbReference type="CDD" id="cd06382">
    <property type="entry name" value="PBP1_iGluR_Kainate"/>
    <property type="match status" value="1"/>
</dbReference>
<evidence type="ECO:0008006" key="22">
    <source>
        <dbReference type="Google" id="ProtNLM"/>
    </source>
</evidence>
<dbReference type="InterPro" id="IPR001828">
    <property type="entry name" value="ANF_lig-bd_rcpt"/>
</dbReference>
<dbReference type="InterPro" id="IPR001508">
    <property type="entry name" value="Iono_Glu_rcpt_met"/>
</dbReference>
<feature type="chain" id="PRO_5046456505" description="Glutamate receptor ionotropic, kainate 2-like" evidence="17">
    <location>
        <begin position="24"/>
        <end position="924"/>
    </location>
</feature>